<dbReference type="Proteomes" id="UP000680815">
    <property type="component" value="Unassembled WGS sequence"/>
</dbReference>
<dbReference type="RefSeq" id="WP_209350772.1">
    <property type="nucleotide sequence ID" value="NZ_JAGIYZ010000003.1"/>
</dbReference>
<accession>A0ABS4AS18</accession>
<feature type="compositionally biased region" description="Pro residues" evidence="1">
    <location>
        <begin position="43"/>
        <end position="66"/>
    </location>
</feature>
<evidence type="ECO:0000256" key="1">
    <source>
        <dbReference type="SAM" id="MobiDB-lite"/>
    </source>
</evidence>
<evidence type="ECO:0000313" key="3">
    <source>
        <dbReference type="Proteomes" id="UP000680815"/>
    </source>
</evidence>
<gene>
    <name evidence="2" type="ORF">J5Y09_05670</name>
</gene>
<comment type="caution">
    <text evidence="2">The sequence shown here is derived from an EMBL/GenBank/DDBJ whole genome shotgun (WGS) entry which is preliminary data.</text>
</comment>
<protein>
    <submittedName>
        <fullName evidence="2">Uncharacterized protein</fullName>
    </submittedName>
</protein>
<proteinExistence type="predicted"/>
<feature type="region of interest" description="Disordered" evidence="1">
    <location>
        <begin position="42"/>
        <end position="66"/>
    </location>
</feature>
<keyword evidence="3" id="KW-1185">Reference proteome</keyword>
<dbReference type="EMBL" id="JAGIYZ010000003">
    <property type="protein sequence ID" value="MBP0463392.1"/>
    <property type="molecule type" value="Genomic_DNA"/>
</dbReference>
<name>A0ABS4AS18_9PROT</name>
<evidence type="ECO:0000313" key="2">
    <source>
        <dbReference type="EMBL" id="MBP0463392.1"/>
    </source>
</evidence>
<sequence length="66" mass="6913">MRQTMEINEMRSASKSNGRSGLLRHTALLVILAPLLLLAACAPEPPPPPAPAQVSPPPARVPPARG</sequence>
<reference evidence="2 3" key="1">
    <citation type="submission" date="2021-03" db="EMBL/GenBank/DDBJ databases">
        <authorList>
            <person name="So Y."/>
        </authorList>
    </citation>
    <scope>NUCLEOTIDE SEQUENCE [LARGE SCALE GENOMIC DNA]</scope>
    <source>
        <strain evidence="2 3">PWR1</strain>
    </source>
</reference>
<organism evidence="2 3">
    <name type="scientific">Roseomonas nitratireducens</name>
    <dbReference type="NCBI Taxonomy" id="2820810"/>
    <lineage>
        <taxon>Bacteria</taxon>
        <taxon>Pseudomonadati</taxon>
        <taxon>Pseudomonadota</taxon>
        <taxon>Alphaproteobacteria</taxon>
        <taxon>Acetobacterales</taxon>
        <taxon>Roseomonadaceae</taxon>
        <taxon>Roseomonas</taxon>
    </lineage>
</organism>